<protein>
    <submittedName>
        <fullName evidence="1">Uncharacterized protein</fullName>
    </submittedName>
</protein>
<dbReference type="EMBL" id="JACHJT010000001">
    <property type="protein sequence ID" value="MBB4931776.1"/>
    <property type="molecule type" value="Genomic_DNA"/>
</dbReference>
<evidence type="ECO:0000313" key="1">
    <source>
        <dbReference type="EMBL" id="MBB4931776.1"/>
    </source>
</evidence>
<proteinExistence type="predicted"/>
<dbReference type="AlphaFoldDB" id="A0A7W7RGW7"/>
<organism evidence="1 2">
    <name type="scientific">Lipingzhangella halophila</name>
    <dbReference type="NCBI Taxonomy" id="1783352"/>
    <lineage>
        <taxon>Bacteria</taxon>
        <taxon>Bacillati</taxon>
        <taxon>Actinomycetota</taxon>
        <taxon>Actinomycetes</taxon>
        <taxon>Streptosporangiales</taxon>
        <taxon>Nocardiopsidaceae</taxon>
        <taxon>Lipingzhangella</taxon>
    </lineage>
</organism>
<dbReference type="Proteomes" id="UP000523007">
    <property type="component" value="Unassembled WGS sequence"/>
</dbReference>
<gene>
    <name evidence="1" type="ORF">F4561_002596</name>
</gene>
<comment type="caution">
    <text evidence="1">The sequence shown here is derived from an EMBL/GenBank/DDBJ whole genome shotgun (WGS) entry which is preliminary data.</text>
</comment>
<name>A0A7W7RGW7_9ACTN</name>
<accession>A0A7W7RGW7</accession>
<sequence>MLSQELNDFQADNFEVVDIDDTATEVTSTTVSTPGGITCGNEAVYSAS</sequence>
<keyword evidence="2" id="KW-1185">Reference proteome</keyword>
<reference evidence="1 2" key="1">
    <citation type="submission" date="2020-08" db="EMBL/GenBank/DDBJ databases">
        <title>Sequencing the genomes of 1000 actinobacteria strains.</title>
        <authorList>
            <person name="Klenk H.-P."/>
        </authorList>
    </citation>
    <scope>NUCLEOTIDE SEQUENCE [LARGE SCALE GENOMIC DNA]</scope>
    <source>
        <strain evidence="1 2">DSM 102030</strain>
    </source>
</reference>
<evidence type="ECO:0000313" key="2">
    <source>
        <dbReference type="Proteomes" id="UP000523007"/>
    </source>
</evidence>
<dbReference type="RefSeq" id="WP_184578475.1">
    <property type="nucleotide sequence ID" value="NZ_JACHJT010000001.1"/>
</dbReference>